<dbReference type="PANTHER" id="PTHR21040:SF8">
    <property type="entry name" value="BCDNA.GH04120"/>
    <property type="match status" value="1"/>
</dbReference>
<organism evidence="6 7">
    <name type="scientific">Clydaea vesicula</name>
    <dbReference type="NCBI Taxonomy" id="447962"/>
    <lineage>
        <taxon>Eukaryota</taxon>
        <taxon>Fungi</taxon>
        <taxon>Fungi incertae sedis</taxon>
        <taxon>Chytridiomycota</taxon>
        <taxon>Chytridiomycota incertae sedis</taxon>
        <taxon>Chytridiomycetes</taxon>
        <taxon>Lobulomycetales</taxon>
        <taxon>Lobulomycetaceae</taxon>
        <taxon>Clydaea</taxon>
    </lineage>
</organism>
<dbReference type="Proteomes" id="UP001211065">
    <property type="component" value="Unassembled WGS sequence"/>
</dbReference>
<keyword evidence="4" id="KW-0378">Hydrolase</keyword>
<protein>
    <recommendedName>
        <fullName evidence="3">beta-N-acetylhexosaminidase</fullName>
        <ecNumber evidence="3">3.2.1.52</ecNumber>
    </recommendedName>
</protein>
<proteinExistence type="inferred from homology"/>
<comment type="caution">
    <text evidence="6">The sequence shown here is derived from an EMBL/GenBank/DDBJ whole genome shotgun (WGS) entry which is preliminary data.</text>
</comment>
<name>A0AAD5TT34_9FUNG</name>
<dbReference type="CDD" id="cd06565">
    <property type="entry name" value="GH20_GcnA-like"/>
    <property type="match status" value="1"/>
</dbReference>
<dbReference type="GO" id="GO:0004563">
    <property type="term" value="F:beta-N-acetylhexosaminidase activity"/>
    <property type="evidence" value="ECO:0007669"/>
    <property type="project" value="UniProtKB-EC"/>
</dbReference>
<dbReference type="GO" id="GO:0005975">
    <property type="term" value="P:carbohydrate metabolic process"/>
    <property type="evidence" value="ECO:0007669"/>
    <property type="project" value="InterPro"/>
</dbReference>
<reference evidence="6" key="1">
    <citation type="submission" date="2020-05" db="EMBL/GenBank/DDBJ databases">
        <title>Phylogenomic resolution of chytrid fungi.</title>
        <authorList>
            <person name="Stajich J.E."/>
            <person name="Amses K."/>
            <person name="Simmons R."/>
            <person name="Seto K."/>
            <person name="Myers J."/>
            <person name="Bonds A."/>
            <person name="Quandt C.A."/>
            <person name="Barry K."/>
            <person name="Liu P."/>
            <person name="Grigoriev I."/>
            <person name="Longcore J.E."/>
            <person name="James T.Y."/>
        </authorList>
    </citation>
    <scope>NUCLEOTIDE SEQUENCE</scope>
    <source>
        <strain evidence="6">JEL0476</strain>
    </source>
</reference>
<evidence type="ECO:0000256" key="4">
    <source>
        <dbReference type="ARBA" id="ARBA00022801"/>
    </source>
</evidence>
<dbReference type="InterPro" id="IPR017853">
    <property type="entry name" value="GH"/>
</dbReference>
<sequence>MALLGMNSFQLYTEDTYEIEGEPFFGYFRGGYSKKELMEVDDYAFDLGIEVFPCIQTLGHLGQILQWPEYVKVRDTAEVMLCGSEETYKLIEKMVQVSTCFRSKKIHVGCDEAHGLSEGRYKQIFGSKDSAQVFIEHLNRVNEICLRNDLEPLIWSDMLYTLAAKNDSISAYYDQNVNPLGRIPSNMTLVYWDYYHTSHLPVSQKITQHRELGFEPWVAGGIWTWNRFVTGAISLHSNALLSACKLAKIKNVFVTLWGDDGNEFDLKSAMPGFCYFSERFYSNTEDIDESIKKSFAGIFGGNLDDFNMASKVDCISQEYSSDENFHFPPNMSKKK</sequence>
<dbReference type="AlphaFoldDB" id="A0AAD5TT34"/>
<dbReference type="Pfam" id="PF00728">
    <property type="entry name" value="Glyco_hydro_20"/>
    <property type="match status" value="1"/>
</dbReference>
<keyword evidence="7" id="KW-1185">Reference proteome</keyword>
<dbReference type="Gene3D" id="3.20.20.80">
    <property type="entry name" value="Glycosidases"/>
    <property type="match status" value="1"/>
</dbReference>
<evidence type="ECO:0000256" key="2">
    <source>
        <dbReference type="ARBA" id="ARBA00006285"/>
    </source>
</evidence>
<dbReference type="InterPro" id="IPR038901">
    <property type="entry name" value="HEXDC-like"/>
</dbReference>
<comment type="similarity">
    <text evidence="2">Belongs to the glycosyl hydrolase 20 family.</text>
</comment>
<dbReference type="PANTHER" id="PTHR21040">
    <property type="entry name" value="BCDNA.GH04120"/>
    <property type="match status" value="1"/>
</dbReference>
<evidence type="ECO:0000256" key="1">
    <source>
        <dbReference type="ARBA" id="ARBA00001231"/>
    </source>
</evidence>
<gene>
    <name evidence="6" type="ORF">HK099_002407</name>
</gene>
<dbReference type="SUPFAM" id="SSF51445">
    <property type="entry name" value="(Trans)glycosidases"/>
    <property type="match status" value="1"/>
</dbReference>
<feature type="domain" description="Glycoside hydrolase family 20 catalytic" evidence="5">
    <location>
        <begin position="30"/>
        <end position="169"/>
    </location>
</feature>
<evidence type="ECO:0000259" key="5">
    <source>
        <dbReference type="Pfam" id="PF00728"/>
    </source>
</evidence>
<evidence type="ECO:0000256" key="3">
    <source>
        <dbReference type="ARBA" id="ARBA00012663"/>
    </source>
</evidence>
<accession>A0AAD5TT34</accession>
<dbReference type="EMBL" id="JADGJW010001799">
    <property type="protein sequence ID" value="KAJ3200994.1"/>
    <property type="molecule type" value="Genomic_DNA"/>
</dbReference>
<evidence type="ECO:0000313" key="7">
    <source>
        <dbReference type="Proteomes" id="UP001211065"/>
    </source>
</evidence>
<comment type="catalytic activity">
    <reaction evidence="1">
        <text>Hydrolysis of terminal non-reducing N-acetyl-D-hexosamine residues in N-acetyl-beta-D-hexosaminides.</text>
        <dbReference type="EC" id="3.2.1.52"/>
    </reaction>
</comment>
<evidence type="ECO:0000313" key="6">
    <source>
        <dbReference type="EMBL" id="KAJ3200994.1"/>
    </source>
</evidence>
<dbReference type="InterPro" id="IPR015883">
    <property type="entry name" value="Glyco_hydro_20_cat"/>
</dbReference>
<dbReference type="EC" id="3.2.1.52" evidence="3"/>